<dbReference type="AlphaFoldDB" id="A0AAU9MGK6"/>
<dbReference type="EMBL" id="CAKMRJ010001981">
    <property type="protein sequence ID" value="CAH1424862.1"/>
    <property type="molecule type" value="Genomic_DNA"/>
</dbReference>
<dbReference type="Proteomes" id="UP001157418">
    <property type="component" value="Unassembled WGS sequence"/>
</dbReference>
<gene>
    <name evidence="2" type="ORF">LVIROSA_LOCUS12039</name>
</gene>
<keyword evidence="3" id="KW-1185">Reference proteome</keyword>
<sequence>MLKSPIRSMTSLEPVNTPVSMPNQPLIITDNMLFLGDSTSINVPISEVWRPTPSSSMPPPPEFSTNNQQPASIFTQTSILTTIQATRGHSAFACAFAWDS</sequence>
<accession>A0AAU9MGK6</accession>
<name>A0AAU9MGK6_9ASTR</name>
<feature type="compositionally biased region" description="Polar residues" evidence="1">
    <location>
        <begin position="7"/>
        <end position="21"/>
    </location>
</feature>
<evidence type="ECO:0000313" key="2">
    <source>
        <dbReference type="EMBL" id="CAH1424862.1"/>
    </source>
</evidence>
<reference evidence="2 3" key="1">
    <citation type="submission" date="2022-01" db="EMBL/GenBank/DDBJ databases">
        <authorList>
            <person name="Xiong W."/>
            <person name="Schranz E."/>
        </authorList>
    </citation>
    <scope>NUCLEOTIDE SEQUENCE [LARGE SCALE GENOMIC DNA]</scope>
</reference>
<organism evidence="2 3">
    <name type="scientific">Lactuca virosa</name>
    <dbReference type="NCBI Taxonomy" id="75947"/>
    <lineage>
        <taxon>Eukaryota</taxon>
        <taxon>Viridiplantae</taxon>
        <taxon>Streptophyta</taxon>
        <taxon>Embryophyta</taxon>
        <taxon>Tracheophyta</taxon>
        <taxon>Spermatophyta</taxon>
        <taxon>Magnoliopsida</taxon>
        <taxon>eudicotyledons</taxon>
        <taxon>Gunneridae</taxon>
        <taxon>Pentapetalae</taxon>
        <taxon>asterids</taxon>
        <taxon>campanulids</taxon>
        <taxon>Asterales</taxon>
        <taxon>Asteraceae</taxon>
        <taxon>Cichorioideae</taxon>
        <taxon>Cichorieae</taxon>
        <taxon>Lactucinae</taxon>
        <taxon>Lactuca</taxon>
    </lineage>
</organism>
<comment type="caution">
    <text evidence="2">The sequence shown here is derived from an EMBL/GenBank/DDBJ whole genome shotgun (WGS) entry which is preliminary data.</text>
</comment>
<evidence type="ECO:0000313" key="3">
    <source>
        <dbReference type="Proteomes" id="UP001157418"/>
    </source>
</evidence>
<evidence type="ECO:0000256" key="1">
    <source>
        <dbReference type="SAM" id="MobiDB-lite"/>
    </source>
</evidence>
<protein>
    <submittedName>
        <fullName evidence="2">Uncharacterized protein</fullName>
    </submittedName>
</protein>
<feature type="region of interest" description="Disordered" evidence="1">
    <location>
        <begin position="1"/>
        <end position="21"/>
    </location>
</feature>
<proteinExistence type="predicted"/>